<gene>
    <name evidence="11" type="ORF">BDP27DRAFT_1318788</name>
</gene>
<proteinExistence type="predicted"/>
<accession>A0A9P5Q0Q3</accession>
<dbReference type="GO" id="GO:0046872">
    <property type="term" value="F:metal ion binding"/>
    <property type="evidence" value="ECO:0007669"/>
    <property type="project" value="UniProtKB-KW"/>
</dbReference>
<dbReference type="AlphaFoldDB" id="A0A9P5Q0Q3"/>
<reference evidence="11" key="1">
    <citation type="submission" date="2020-11" db="EMBL/GenBank/DDBJ databases">
        <authorList>
            <consortium name="DOE Joint Genome Institute"/>
            <person name="Ahrendt S."/>
            <person name="Riley R."/>
            <person name="Andreopoulos W."/>
            <person name="Labutti K."/>
            <person name="Pangilinan J."/>
            <person name="Ruiz-Duenas F.J."/>
            <person name="Barrasa J.M."/>
            <person name="Sanchez-Garcia M."/>
            <person name="Camarero S."/>
            <person name="Miyauchi S."/>
            <person name="Serrano A."/>
            <person name="Linde D."/>
            <person name="Babiker R."/>
            <person name="Drula E."/>
            <person name="Ayuso-Fernandez I."/>
            <person name="Pacheco R."/>
            <person name="Padilla G."/>
            <person name="Ferreira P."/>
            <person name="Barriuso J."/>
            <person name="Kellner H."/>
            <person name="Castanera R."/>
            <person name="Alfaro M."/>
            <person name="Ramirez L."/>
            <person name="Pisabarro A.G."/>
            <person name="Kuo A."/>
            <person name="Tritt A."/>
            <person name="Lipzen A."/>
            <person name="He G."/>
            <person name="Yan M."/>
            <person name="Ng V."/>
            <person name="Cullen D."/>
            <person name="Martin F."/>
            <person name="Rosso M.-N."/>
            <person name="Henrissat B."/>
            <person name="Hibbett D."/>
            <person name="Martinez A.T."/>
            <person name="Grigoriev I.V."/>
        </authorList>
    </citation>
    <scope>NUCLEOTIDE SEQUENCE</scope>
    <source>
        <strain evidence="11">AH 40177</strain>
    </source>
</reference>
<dbReference type="GO" id="GO:0003676">
    <property type="term" value="F:nucleic acid binding"/>
    <property type="evidence" value="ECO:0007669"/>
    <property type="project" value="InterPro"/>
</dbReference>
<dbReference type="GO" id="GO:0005634">
    <property type="term" value="C:nucleus"/>
    <property type="evidence" value="ECO:0007669"/>
    <property type="project" value="UniProtKB-SubCell"/>
</dbReference>
<dbReference type="PANTHER" id="PTHR13620">
    <property type="entry name" value="3-5 EXONUCLEASE"/>
    <property type="match status" value="1"/>
</dbReference>
<keyword evidence="5" id="KW-0269">Exonuclease</keyword>
<evidence type="ECO:0000256" key="2">
    <source>
        <dbReference type="ARBA" id="ARBA00022722"/>
    </source>
</evidence>
<evidence type="ECO:0000313" key="12">
    <source>
        <dbReference type="Proteomes" id="UP000772434"/>
    </source>
</evidence>
<evidence type="ECO:0000256" key="5">
    <source>
        <dbReference type="ARBA" id="ARBA00022839"/>
    </source>
</evidence>
<keyword evidence="12" id="KW-1185">Reference proteome</keyword>
<dbReference type="Proteomes" id="UP000772434">
    <property type="component" value="Unassembled WGS sequence"/>
</dbReference>
<evidence type="ECO:0000259" key="10">
    <source>
        <dbReference type="Pfam" id="PF01612"/>
    </source>
</evidence>
<sequence>MDAEWNISRRMGVSTIQLCPHFDPLAVYIIRVHRLSSLPPSLLRLLTSERVWKIGSRIKGDLTRLKKQFPSQLDDNTRFSTIDLKDLARSRGLIQPRQSGSLAALCDAILGLELPKDPKIRANNNWEFSTISPALLYYAACDVAASRHIFEAMFDHTLSITEQTLPTSLDDGSEGAQVDVQVIEAEADVEVFYVKESRYL</sequence>
<comment type="subcellular location">
    <subcellularLocation>
        <location evidence="1">Nucleus</location>
    </subcellularLocation>
</comment>
<keyword evidence="4" id="KW-0378">Hydrolase</keyword>
<feature type="domain" description="3'-5' exonuclease" evidence="10">
    <location>
        <begin position="12"/>
        <end position="153"/>
    </location>
</feature>
<dbReference type="GO" id="GO:0008408">
    <property type="term" value="F:3'-5' exonuclease activity"/>
    <property type="evidence" value="ECO:0007669"/>
    <property type="project" value="InterPro"/>
</dbReference>
<keyword evidence="2" id="KW-0540">Nuclease</keyword>
<evidence type="ECO:0000256" key="3">
    <source>
        <dbReference type="ARBA" id="ARBA00022723"/>
    </source>
</evidence>
<evidence type="ECO:0000256" key="1">
    <source>
        <dbReference type="ARBA" id="ARBA00004123"/>
    </source>
</evidence>
<keyword evidence="7" id="KW-0539">Nucleus</keyword>
<keyword evidence="6" id="KW-0460">Magnesium</keyword>
<organism evidence="11 12">
    <name type="scientific">Rhodocollybia butyracea</name>
    <dbReference type="NCBI Taxonomy" id="206335"/>
    <lineage>
        <taxon>Eukaryota</taxon>
        <taxon>Fungi</taxon>
        <taxon>Dikarya</taxon>
        <taxon>Basidiomycota</taxon>
        <taxon>Agaricomycotina</taxon>
        <taxon>Agaricomycetes</taxon>
        <taxon>Agaricomycetidae</taxon>
        <taxon>Agaricales</taxon>
        <taxon>Marasmiineae</taxon>
        <taxon>Omphalotaceae</taxon>
        <taxon>Rhodocollybia</taxon>
    </lineage>
</organism>
<name>A0A9P5Q0Q3_9AGAR</name>
<dbReference type="GO" id="GO:0006139">
    <property type="term" value="P:nucleobase-containing compound metabolic process"/>
    <property type="evidence" value="ECO:0007669"/>
    <property type="project" value="InterPro"/>
</dbReference>
<evidence type="ECO:0000256" key="6">
    <source>
        <dbReference type="ARBA" id="ARBA00022842"/>
    </source>
</evidence>
<dbReference type="EMBL" id="JADNRY010000018">
    <property type="protein sequence ID" value="KAF9073373.1"/>
    <property type="molecule type" value="Genomic_DNA"/>
</dbReference>
<dbReference type="OrthoDB" id="1920326at2759"/>
<evidence type="ECO:0000256" key="4">
    <source>
        <dbReference type="ARBA" id="ARBA00022801"/>
    </source>
</evidence>
<dbReference type="InterPro" id="IPR036397">
    <property type="entry name" value="RNaseH_sf"/>
</dbReference>
<evidence type="ECO:0000313" key="11">
    <source>
        <dbReference type="EMBL" id="KAF9073373.1"/>
    </source>
</evidence>
<dbReference type="Pfam" id="PF01612">
    <property type="entry name" value="DNA_pol_A_exo1"/>
    <property type="match status" value="1"/>
</dbReference>
<keyword evidence="3" id="KW-0479">Metal-binding</keyword>
<evidence type="ECO:0000256" key="8">
    <source>
        <dbReference type="ARBA" id="ARBA00040531"/>
    </source>
</evidence>
<dbReference type="PANTHER" id="PTHR13620:SF109">
    <property type="entry name" value="3'-5' EXONUCLEASE"/>
    <property type="match status" value="1"/>
</dbReference>
<evidence type="ECO:0000256" key="9">
    <source>
        <dbReference type="ARBA" id="ARBA00042761"/>
    </source>
</evidence>
<protein>
    <recommendedName>
        <fullName evidence="8">3'-5' exonuclease</fullName>
    </recommendedName>
    <alternativeName>
        <fullName evidence="9">Werner Syndrome-like exonuclease</fullName>
    </alternativeName>
</protein>
<evidence type="ECO:0000256" key="7">
    <source>
        <dbReference type="ARBA" id="ARBA00023242"/>
    </source>
</evidence>
<dbReference type="SUPFAM" id="SSF53098">
    <property type="entry name" value="Ribonuclease H-like"/>
    <property type="match status" value="1"/>
</dbReference>
<dbReference type="InterPro" id="IPR012337">
    <property type="entry name" value="RNaseH-like_sf"/>
</dbReference>
<dbReference type="Gene3D" id="3.30.420.10">
    <property type="entry name" value="Ribonuclease H-like superfamily/Ribonuclease H"/>
    <property type="match status" value="1"/>
</dbReference>
<dbReference type="InterPro" id="IPR002562">
    <property type="entry name" value="3'-5'_exonuclease_dom"/>
</dbReference>
<dbReference type="InterPro" id="IPR051132">
    <property type="entry name" value="3-5_Exonuclease_domain"/>
</dbReference>
<comment type="caution">
    <text evidence="11">The sequence shown here is derived from an EMBL/GenBank/DDBJ whole genome shotgun (WGS) entry which is preliminary data.</text>
</comment>